<sequence length="230" mass="24961">MAKALLLALAMGMMAENVGGFALSASWVKPRAAHRVKCPSSTAVSLRNPRPMRACSGLKMTGVDPNDARIKKFSQILTSIGMYPEDSVAMFDYDSSEASILLGYAVVTGECKPIVMTRWDMDGLETTVEGYQEAYSDNRCVGIIIPDEDRLKELMDAGQGLESRCGFDPSSPVGPRFALVLNSDKTGKELQDYLGCSGRETDPVTGFSFQVGLPVDCITYKELCERADGM</sequence>
<dbReference type="EnsemblProtists" id="EKX42765">
    <property type="protein sequence ID" value="EKX42765"/>
    <property type="gene ID" value="GUITHDRAFT_153435"/>
</dbReference>
<gene>
    <name evidence="2" type="ORF">GUITHDRAFT_153435</name>
</gene>
<keyword evidence="4" id="KW-1185">Reference proteome</keyword>
<evidence type="ECO:0000256" key="1">
    <source>
        <dbReference type="SAM" id="SignalP"/>
    </source>
</evidence>
<reference evidence="3" key="3">
    <citation type="submission" date="2015-06" db="UniProtKB">
        <authorList>
            <consortium name="EnsemblProtists"/>
        </authorList>
    </citation>
    <scope>IDENTIFICATION</scope>
</reference>
<evidence type="ECO:0000313" key="4">
    <source>
        <dbReference type="Proteomes" id="UP000011087"/>
    </source>
</evidence>
<dbReference type="RefSeq" id="XP_005829745.1">
    <property type="nucleotide sequence ID" value="XM_005829688.1"/>
</dbReference>
<dbReference type="GeneID" id="17299511"/>
<proteinExistence type="predicted"/>
<feature type="signal peptide" evidence="1">
    <location>
        <begin position="1"/>
        <end position="20"/>
    </location>
</feature>
<evidence type="ECO:0000313" key="2">
    <source>
        <dbReference type="EMBL" id="EKX42765.1"/>
    </source>
</evidence>
<keyword evidence="1" id="KW-0732">Signal</keyword>
<feature type="chain" id="PRO_5008770893" evidence="1">
    <location>
        <begin position="21"/>
        <end position="230"/>
    </location>
</feature>
<reference evidence="2 4" key="1">
    <citation type="journal article" date="2012" name="Nature">
        <title>Algal genomes reveal evolutionary mosaicism and the fate of nucleomorphs.</title>
        <authorList>
            <consortium name="DOE Joint Genome Institute"/>
            <person name="Curtis B.A."/>
            <person name="Tanifuji G."/>
            <person name="Burki F."/>
            <person name="Gruber A."/>
            <person name="Irimia M."/>
            <person name="Maruyama S."/>
            <person name="Arias M.C."/>
            <person name="Ball S.G."/>
            <person name="Gile G.H."/>
            <person name="Hirakawa Y."/>
            <person name="Hopkins J.F."/>
            <person name="Kuo A."/>
            <person name="Rensing S.A."/>
            <person name="Schmutz J."/>
            <person name="Symeonidi A."/>
            <person name="Elias M."/>
            <person name="Eveleigh R.J."/>
            <person name="Herman E.K."/>
            <person name="Klute M.J."/>
            <person name="Nakayama T."/>
            <person name="Obornik M."/>
            <person name="Reyes-Prieto A."/>
            <person name="Armbrust E.V."/>
            <person name="Aves S.J."/>
            <person name="Beiko R.G."/>
            <person name="Coutinho P."/>
            <person name="Dacks J.B."/>
            <person name="Durnford D.G."/>
            <person name="Fast N.M."/>
            <person name="Green B.R."/>
            <person name="Grisdale C.J."/>
            <person name="Hempel F."/>
            <person name="Henrissat B."/>
            <person name="Hoppner M.P."/>
            <person name="Ishida K."/>
            <person name="Kim E."/>
            <person name="Koreny L."/>
            <person name="Kroth P.G."/>
            <person name="Liu Y."/>
            <person name="Malik S.B."/>
            <person name="Maier U.G."/>
            <person name="McRose D."/>
            <person name="Mock T."/>
            <person name="Neilson J.A."/>
            <person name="Onodera N.T."/>
            <person name="Poole A.M."/>
            <person name="Pritham E.J."/>
            <person name="Richards T.A."/>
            <person name="Rocap G."/>
            <person name="Roy S.W."/>
            <person name="Sarai C."/>
            <person name="Schaack S."/>
            <person name="Shirato S."/>
            <person name="Slamovits C.H."/>
            <person name="Spencer D.F."/>
            <person name="Suzuki S."/>
            <person name="Worden A.Z."/>
            <person name="Zauner S."/>
            <person name="Barry K."/>
            <person name="Bell C."/>
            <person name="Bharti A.K."/>
            <person name="Crow J.A."/>
            <person name="Grimwood J."/>
            <person name="Kramer R."/>
            <person name="Lindquist E."/>
            <person name="Lucas S."/>
            <person name="Salamov A."/>
            <person name="McFadden G.I."/>
            <person name="Lane C.E."/>
            <person name="Keeling P.J."/>
            <person name="Gray M.W."/>
            <person name="Grigoriev I.V."/>
            <person name="Archibald J.M."/>
        </authorList>
    </citation>
    <scope>NUCLEOTIDE SEQUENCE</scope>
    <source>
        <strain evidence="2 4">CCMP2712</strain>
    </source>
</reference>
<dbReference type="EMBL" id="JH993014">
    <property type="protein sequence ID" value="EKX42765.1"/>
    <property type="molecule type" value="Genomic_DNA"/>
</dbReference>
<evidence type="ECO:0000313" key="3">
    <source>
        <dbReference type="EnsemblProtists" id="EKX42765"/>
    </source>
</evidence>
<reference evidence="4" key="2">
    <citation type="submission" date="2012-11" db="EMBL/GenBank/DDBJ databases">
        <authorList>
            <person name="Kuo A."/>
            <person name="Curtis B.A."/>
            <person name="Tanifuji G."/>
            <person name="Burki F."/>
            <person name="Gruber A."/>
            <person name="Irimia M."/>
            <person name="Maruyama S."/>
            <person name="Arias M.C."/>
            <person name="Ball S.G."/>
            <person name="Gile G.H."/>
            <person name="Hirakawa Y."/>
            <person name="Hopkins J.F."/>
            <person name="Rensing S.A."/>
            <person name="Schmutz J."/>
            <person name="Symeonidi A."/>
            <person name="Elias M."/>
            <person name="Eveleigh R.J."/>
            <person name="Herman E.K."/>
            <person name="Klute M.J."/>
            <person name="Nakayama T."/>
            <person name="Obornik M."/>
            <person name="Reyes-Prieto A."/>
            <person name="Armbrust E.V."/>
            <person name="Aves S.J."/>
            <person name="Beiko R.G."/>
            <person name="Coutinho P."/>
            <person name="Dacks J.B."/>
            <person name="Durnford D.G."/>
            <person name="Fast N.M."/>
            <person name="Green B.R."/>
            <person name="Grisdale C."/>
            <person name="Hempe F."/>
            <person name="Henrissat B."/>
            <person name="Hoppner M.P."/>
            <person name="Ishida K.-I."/>
            <person name="Kim E."/>
            <person name="Koreny L."/>
            <person name="Kroth P.G."/>
            <person name="Liu Y."/>
            <person name="Malik S.-B."/>
            <person name="Maier U.G."/>
            <person name="McRose D."/>
            <person name="Mock T."/>
            <person name="Neilson J.A."/>
            <person name="Onodera N.T."/>
            <person name="Poole A.M."/>
            <person name="Pritham E.J."/>
            <person name="Richards T.A."/>
            <person name="Rocap G."/>
            <person name="Roy S.W."/>
            <person name="Sarai C."/>
            <person name="Schaack S."/>
            <person name="Shirato S."/>
            <person name="Slamovits C.H."/>
            <person name="Spencer D.F."/>
            <person name="Suzuki S."/>
            <person name="Worden A.Z."/>
            <person name="Zauner S."/>
            <person name="Barry K."/>
            <person name="Bell C."/>
            <person name="Bharti A.K."/>
            <person name="Crow J.A."/>
            <person name="Grimwood J."/>
            <person name="Kramer R."/>
            <person name="Lindquist E."/>
            <person name="Lucas S."/>
            <person name="Salamov A."/>
            <person name="McFadden G.I."/>
            <person name="Lane C.E."/>
            <person name="Keeling P.J."/>
            <person name="Gray M.W."/>
            <person name="Grigoriev I.V."/>
            <person name="Archibald J.M."/>
        </authorList>
    </citation>
    <scope>NUCLEOTIDE SEQUENCE</scope>
    <source>
        <strain evidence="4">CCMP2712</strain>
    </source>
</reference>
<dbReference type="HOGENOM" id="CLU_1206767_0_0_1"/>
<dbReference type="AlphaFoldDB" id="L1J3V7"/>
<accession>L1J3V7</accession>
<protein>
    <submittedName>
        <fullName evidence="2 3">Uncharacterized protein</fullName>
    </submittedName>
</protein>
<dbReference type="KEGG" id="gtt:GUITHDRAFT_153435"/>
<organism evidence="2">
    <name type="scientific">Guillardia theta (strain CCMP2712)</name>
    <name type="common">Cryptophyte</name>
    <dbReference type="NCBI Taxonomy" id="905079"/>
    <lineage>
        <taxon>Eukaryota</taxon>
        <taxon>Cryptophyceae</taxon>
        <taxon>Pyrenomonadales</taxon>
        <taxon>Geminigeraceae</taxon>
        <taxon>Guillardia</taxon>
    </lineage>
</organism>
<dbReference type="Proteomes" id="UP000011087">
    <property type="component" value="Unassembled WGS sequence"/>
</dbReference>
<name>L1J3V7_GUITC</name>
<dbReference type="PaxDb" id="55529-EKX42765"/>